<dbReference type="Proteomes" id="UP000636458">
    <property type="component" value="Unassembled WGS sequence"/>
</dbReference>
<reference evidence="6" key="1">
    <citation type="submission" date="2021-01" db="EMBL/GenBank/DDBJ databases">
        <title>Lacisediminihabitans sp. nov. strain G11-30, isolated from Antarctic Soil.</title>
        <authorList>
            <person name="Li J."/>
        </authorList>
    </citation>
    <scope>NUCLEOTIDE SEQUENCE</scope>
    <source>
        <strain evidence="6">G11-30</strain>
    </source>
</reference>
<dbReference type="InterPro" id="IPR001460">
    <property type="entry name" value="PCN-bd_Tpept"/>
</dbReference>
<dbReference type="EMBL" id="JAEPES010000003">
    <property type="protein sequence ID" value="MBK4347751.1"/>
    <property type="molecule type" value="Genomic_DNA"/>
</dbReference>
<accession>A0A934SJF9</accession>
<dbReference type="InterPro" id="IPR036138">
    <property type="entry name" value="PBP_dimer_sf"/>
</dbReference>
<feature type="domain" description="Penicillin-binding protein dimerisation" evidence="5">
    <location>
        <begin position="54"/>
        <end position="193"/>
    </location>
</feature>
<dbReference type="Gene3D" id="3.90.1310.10">
    <property type="entry name" value="Penicillin-binding protein 2a (Domain 2)"/>
    <property type="match status" value="1"/>
</dbReference>
<evidence type="ECO:0000256" key="2">
    <source>
        <dbReference type="ARBA" id="ARBA00007171"/>
    </source>
</evidence>
<dbReference type="InterPro" id="IPR005311">
    <property type="entry name" value="PBP_dimer"/>
</dbReference>
<dbReference type="Pfam" id="PF03717">
    <property type="entry name" value="PBP_dimer"/>
    <property type="match status" value="1"/>
</dbReference>
<evidence type="ECO:0000313" key="6">
    <source>
        <dbReference type="EMBL" id="MBK4347751.1"/>
    </source>
</evidence>
<evidence type="ECO:0000259" key="4">
    <source>
        <dbReference type="Pfam" id="PF00905"/>
    </source>
</evidence>
<dbReference type="PANTHER" id="PTHR30627">
    <property type="entry name" value="PEPTIDOGLYCAN D,D-TRANSPEPTIDASE"/>
    <property type="match status" value="1"/>
</dbReference>
<dbReference type="SUPFAM" id="SSF56601">
    <property type="entry name" value="beta-lactamase/transpeptidase-like"/>
    <property type="match status" value="1"/>
</dbReference>
<evidence type="ECO:0000256" key="3">
    <source>
        <dbReference type="ARBA" id="ARBA00023136"/>
    </source>
</evidence>
<dbReference type="GO" id="GO:0005886">
    <property type="term" value="C:plasma membrane"/>
    <property type="evidence" value="ECO:0007669"/>
    <property type="project" value="TreeGrafter"/>
</dbReference>
<dbReference type="SUPFAM" id="SSF56519">
    <property type="entry name" value="Penicillin binding protein dimerisation domain"/>
    <property type="match status" value="1"/>
</dbReference>
<dbReference type="InterPro" id="IPR012338">
    <property type="entry name" value="Beta-lactam/transpept-like"/>
</dbReference>
<dbReference type="Gene3D" id="3.40.710.10">
    <property type="entry name" value="DD-peptidase/beta-lactamase superfamily"/>
    <property type="match status" value="1"/>
</dbReference>
<comment type="subcellular location">
    <subcellularLocation>
        <location evidence="1">Membrane</location>
    </subcellularLocation>
</comment>
<comment type="caution">
    <text evidence="6">The sequence shown here is derived from an EMBL/GenBank/DDBJ whole genome shotgun (WGS) entry which is preliminary data.</text>
</comment>
<sequence length="588" mass="62104">MNATRSTRRRLTLAVAVVILVVGVFVFRLVDIQVVQADELNKQSYDKRAVAMKTYAPRGDIVDANGVELATSVTRFDITMAPVNIKSFERKNTDGSRTSVSVQQQANEIAAITKQDPAAVFSAMTKDPKSNYTMVAKTVDTATLRAIQKLGIPGIVPVNHPVRIYPNGQVAGNIAGFVGTDGPQNGIETVEQKCLKSTDGSSTYERGADGVQIPGSTVTSTTAKPGGTVKLTIDRDLNWFMQQAISQQAQAIGAVSATAITVRVKDAALMGVADWPSVDPNDVNATAKDHPEYLGSKAFSDYYEPGSTMKGLTASMLIDSGAATPTTGVDVPSKWTSPEGHTISDATPHADEKLTLTGVLEQSSNVGISQLAVKASQKTRFAYLQKYGFGTPTAVNFQGESPYAITPLPWSDSSKYDIAYGQGIAVTAMQLVDAYQGLANGGVRVPLKLVEGCTAPDGTVTDVPSTTGTRVVSEQTSKTVVNMLESVVAGGDLSSLASIPGYRVAGKSGTAEVARPTGGYGGDRIVSFMGIAPAEDPQYIVLVTYTKPTTMKTSAAAAPTFKKIMTEVLTKYRVPPSTTPSTYPATTW</sequence>
<dbReference type="Gene3D" id="3.30.450.330">
    <property type="match status" value="1"/>
</dbReference>
<gene>
    <name evidence="6" type="ORF">IV501_08910</name>
</gene>
<comment type="similarity">
    <text evidence="2">Belongs to the transpeptidase family.</text>
</comment>
<evidence type="ECO:0000313" key="7">
    <source>
        <dbReference type="Proteomes" id="UP000636458"/>
    </source>
</evidence>
<organism evidence="6 7">
    <name type="scientific">Lacisediminihabitans changchengi</name>
    <dbReference type="NCBI Taxonomy" id="2787634"/>
    <lineage>
        <taxon>Bacteria</taxon>
        <taxon>Bacillati</taxon>
        <taxon>Actinomycetota</taxon>
        <taxon>Actinomycetes</taxon>
        <taxon>Micrococcales</taxon>
        <taxon>Microbacteriaceae</taxon>
        <taxon>Lacisediminihabitans</taxon>
    </lineage>
</organism>
<feature type="domain" description="Penicillin-binding protein transpeptidase" evidence="4">
    <location>
        <begin position="265"/>
        <end position="565"/>
    </location>
</feature>
<dbReference type="GO" id="GO:0008658">
    <property type="term" value="F:penicillin binding"/>
    <property type="evidence" value="ECO:0007669"/>
    <property type="project" value="InterPro"/>
</dbReference>
<keyword evidence="7" id="KW-1185">Reference proteome</keyword>
<keyword evidence="3" id="KW-0472">Membrane</keyword>
<evidence type="ECO:0000256" key="1">
    <source>
        <dbReference type="ARBA" id="ARBA00004370"/>
    </source>
</evidence>
<dbReference type="InterPro" id="IPR050515">
    <property type="entry name" value="Beta-lactam/transpept"/>
</dbReference>
<evidence type="ECO:0000259" key="5">
    <source>
        <dbReference type="Pfam" id="PF03717"/>
    </source>
</evidence>
<dbReference type="PANTHER" id="PTHR30627:SF1">
    <property type="entry name" value="PEPTIDOGLYCAN D,D-TRANSPEPTIDASE FTSI"/>
    <property type="match status" value="1"/>
</dbReference>
<name>A0A934SJF9_9MICO</name>
<protein>
    <submittedName>
        <fullName evidence="6">Penicillin-binding protein 2</fullName>
    </submittedName>
</protein>
<proteinExistence type="inferred from homology"/>
<dbReference type="RefSeq" id="WP_200556379.1">
    <property type="nucleotide sequence ID" value="NZ_JAEPES010000003.1"/>
</dbReference>
<dbReference type="Pfam" id="PF00905">
    <property type="entry name" value="Transpeptidase"/>
    <property type="match status" value="1"/>
</dbReference>
<dbReference type="GO" id="GO:0071555">
    <property type="term" value="P:cell wall organization"/>
    <property type="evidence" value="ECO:0007669"/>
    <property type="project" value="TreeGrafter"/>
</dbReference>
<dbReference type="AlphaFoldDB" id="A0A934SJF9"/>